<dbReference type="PANTHER" id="PTHR33677">
    <property type="entry name" value="TRANSCRIPTIONAL REPRESSOR FRMR-RELATED"/>
    <property type="match status" value="1"/>
</dbReference>
<organism evidence="1 2">
    <name type="scientific">Thermincola potens (strain JR)</name>
    <dbReference type="NCBI Taxonomy" id="635013"/>
    <lineage>
        <taxon>Bacteria</taxon>
        <taxon>Bacillati</taxon>
        <taxon>Bacillota</taxon>
        <taxon>Clostridia</taxon>
        <taxon>Eubacteriales</taxon>
        <taxon>Thermincolaceae</taxon>
        <taxon>Thermincola</taxon>
    </lineage>
</organism>
<dbReference type="CDD" id="cd10148">
    <property type="entry name" value="CsoR-like_DUF156"/>
    <property type="match status" value="1"/>
</dbReference>
<dbReference type="STRING" id="635013.TherJR_2291"/>
<accession>D5XA01</accession>
<evidence type="ECO:0000313" key="1">
    <source>
        <dbReference type="EMBL" id="ADG83134.1"/>
    </source>
</evidence>
<dbReference type="GO" id="GO:0003677">
    <property type="term" value="F:DNA binding"/>
    <property type="evidence" value="ECO:0007669"/>
    <property type="project" value="InterPro"/>
</dbReference>
<dbReference type="InterPro" id="IPR038390">
    <property type="entry name" value="Metal_Tscrpt_repr_sf"/>
</dbReference>
<dbReference type="Proteomes" id="UP000002377">
    <property type="component" value="Chromosome"/>
</dbReference>
<gene>
    <name evidence="1" type="ordered locus">TherJR_2291</name>
</gene>
<dbReference type="GO" id="GO:0046872">
    <property type="term" value="F:metal ion binding"/>
    <property type="evidence" value="ECO:0007669"/>
    <property type="project" value="InterPro"/>
</dbReference>
<dbReference type="KEGG" id="tjr:TherJR_2291"/>
<dbReference type="PANTHER" id="PTHR33677:SF3">
    <property type="entry name" value="COPPER-SENSING TRANSCRIPTIONAL REPRESSOR RICR"/>
    <property type="match status" value="1"/>
</dbReference>
<dbReference type="InterPro" id="IPR003735">
    <property type="entry name" value="Metal_Tscrpt_repr"/>
</dbReference>
<sequence>MYNKKKSPRWVVKERQVSLDRPEKFKKNLLNGLKTVEGQIRGIAKMVEEDRYCVDLLIQLAAVKARINKIGLSIIESHTRGCVSAAIRKGEGDERIEELVDVISKFIK</sequence>
<dbReference type="HOGENOM" id="CLU_130332_0_0_9"/>
<proteinExistence type="predicted"/>
<dbReference type="AlphaFoldDB" id="D5XA01"/>
<dbReference type="GO" id="GO:0045892">
    <property type="term" value="P:negative regulation of DNA-templated transcription"/>
    <property type="evidence" value="ECO:0007669"/>
    <property type="project" value="UniProtKB-ARBA"/>
</dbReference>
<dbReference type="eggNOG" id="COG1937">
    <property type="taxonomic scope" value="Bacteria"/>
</dbReference>
<evidence type="ECO:0000313" key="2">
    <source>
        <dbReference type="Proteomes" id="UP000002377"/>
    </source>
</evidence>
<evidence type="ECO:0008006" key="3">
    <source>
        <dbReference type="Google" id="ProtNLM"/>
    </source>
</evidence>
<name>D5XA01_THEPJ</name>
<dbReference type="EMBL" id="CP002028">
    <property type="protein sequence ID" value="ADG83134.1"/>
    <property type="molecule type" value="Genomic_DNA"/>
</dbReference>
<keyword evidence="2" id="KW-1185">Reference proteome</keyword>
<dbReference type="Gene3D" id="1.20.58.1000">
    <property type="entry name" value="Metal-sensitive repressor, helix protomer"/>
    <property type="match status" value="1"/>
</dbReference>
<protein>
    <recommendedName>
        <fullName evidence="3">Transcriptional regulator</fullName>
    </recommendedName>
</protein>
<reference evidence="1 2" key="1">
    <citation type="submission" date="2010-05" db="EMBL/GenBank/DDBJ databases">
        <title>Complete sequence of Thermincola sp. JR.</title>
        <authorList>
            <consortium name="US DOE Joint Genome Institute"/>
            <person name="Lucas S."/>
            <person name="Copeland A."/>
            <person name="Lapidus A."/>
            <person name="Cheng J.-F."/>
            <person name="Bruce D."/>
            <person name="Goodwin L."/>
            <person name="Pitluck S."/>
            <person name="Chertkov O."/>
            <person name="Detter J.C."/>
            <person name="Han C."/>
            <person name="Tapia R."/>
            <person name="Land M."/>
            <person name="Hauser L."/>
            <person name="Kyrpides N."/>
            <person name="Mikhailova N."/>
            <person name="Hazen T.C."/>
            <person name="Woyke T."/>
        </authorList>
    </citation>
    <scope>NUCLEOTIDE SEQUENCE [LARGE SCALE GENOMIC DNA]</scope>
    <source>
        <strain evidence="1 2">JR</strain>
    </source>
</reference>
<dbReference type="Pfam" id="PF02583">
    <property type="entry name" value="Trns_repr_metal"/>
    <property type="match status" value="1"/>
</dbReference>